<dbReference type="SUPFAM" id="SSF57783">
    <property type="entry name" value="Zinc beta-ribbon"/>
    <property type="match status" value="1"/>
</dbReference>
<accession>A0A5P3MRU1</accession>
<name>A0A5P3MRU1_NEIAN</name>
<dbReference type="EMBL" id="CP031699">
    <property type="protein sequence ID" value="QEY23815.1"/>
    <property type="molecule type" value="Genomic_DNA"/>
</dbReference>
<evidence type="ECO:0000313" key="3">
    <source>
        <dbReference type="Proteomes" id="UP000325536"/>
    </source>
</evidence>
<organism evidence="2 3">
    <name type="scientific">Neisseria animalis</name>
    <dbReference type="NCBI Taxonomy" id="492"/>
    <lineage>
        <taxon>Bacteria</taxon>
        <taxon>Pseudomonadati</taxon>
        <taxon>Pseudomonadota</taxon>
        <taxon>Betaproteobacteria</taxon>
        <taxon>Neisseriales</taxon>
        <taxon>Neisseriaceae</taxon>
        <taxon>Neisseria</taxon>
    </lineage>
</organism>
<dbReference type="InterPro" id="IPR034154">
    <property type="entry name" value="TOPRIM_DnaG/twinkle"/>
</dbReference>
<dbReference type="InterPro" id="IPR006171">
    <property type="entry name" value="TOPRIM_dom"/>
</dbReference>
<dbReference type="Pfam" id="PF08273">
    <property type="entry name" value="Zn_Ribbon_Prim"/>
    <property type="match status" value="1"/>
</dbReference>
<dbReference type="CDD" id="cd01029">
    <property type="entry name" value="TOPRIM_primases"/>
    <property type="match status" value="1"/>
</dbReference>
<dbReference type="InterPro" id="IPR055570">
    <property type="entry name" value="DUF7146"/>
</dbReference>
<dbReference type="Pfam" id="PF13362">
    <property type="entry name" value="Toprim_3"/>
    <property type="match status" value="1"/>
</dbReference>
<gene>
    <name evidence="2" type="ORF">D0T90_04270</name>
</gene>
<reference evidence="2 3" key="1">
    <citation type="submission" date="2018-08" db="EMBL/GenBank/DDBJ databases">
        <title>Neisseria animalis ATCC 49930 complete genome.</title>
        <authorList>
            <person name="Veseli I.A."/>
            <person name="Mascarenhas dos Santos A.C."/>
            <person name="Buttler R."/>
            <person name="Pombert J.-F."/>
        </authorList>
    </citation>
    <scope>NUCLEOTIDE SEQUENCE [LARGE SCALE GENOMIC DNA]</scope>
    <source>
        <strain evidence="2 3">ATCC 49930</strain>
    </source>
</reference>
<protein>
    <recommendedName>
        <fullName evidence="1">DNA primase/helicase Gp4 N-terminal Bacteriophage T7-like domain-containing protein</fullName>
    </recommendedName>
</protein>
<dbReference type="InterPro" id="IPR013237">
    <property type="entry name" value="Phage_T7_Gp4_N"/>
</dbReference>
<dbReference type="Proteomes" id="UP000325536">
    <property type="component" value="Chromosome"/>
</dbReference>
<evidence type="ECO:0000313" key="2">
    <source>
        <dbReference type="EMBL" id="QEY23815.1"/>
    </source>
</evidence>
<keyword evidence="3" id="KW-1185">Reference proteome</keyword>
<proteinExistence type="predicted"/>
<dbReference type="KEGG" id="naq:D0T90_04270"/>
<dbReference type="SMART" id="SM00778">
    <property type="entry name" value="Prim_Zn_Ribbon"/>
    <property type="match status" value="1"/>
</dbReference>
<dbReference type="Pfam" id="PF23639">
    <property type="entry name" value="DUF7146"/>
    <property type="match status" value="1"/>
</dbReference>
<dbReference type="OrthoDB" id="8967890at2"/>
<feature type="domain" description="DNA primase/helicase Gp4 N-terminal Bacteriophage T7-like" evidence="1">
    <location>
        <begin position="36"/>
        <end position="74"/>
    </location>
</feature>
<sequence>MTRKTYDLNDIKAAAYGRWPEIHAALGIPAEYLNTRKHQPCPYCGGRDRYRYTDHRSGGGFICNQCTPDGGSGFDLLMLVFGYDFARAVNEVAALLGYAADTGAARPTPRIPPAAQPAPVTDKQAALAALWQQAQPLTGSPAARYLQARGISPEIISSAANICFHAALPYWTAQRHNGAEAGALFLGNHPAMLAAVTDTAGNLQGLHKTYLQYSDSRIGKLQAVYPDTDEPLPAKKMQSRHAGALTGAAVHLAAPDTQGRLIVAEGIETALAAMELFQIPAIAALSAHGMKSLQWPPSVKELFICADHDHSNTGMKAARDLSVRAVKTGIAARIWQPESAGHDALDELNARKTGEIS</sequence>
<dbReference type="RefSeq" id="WP_123796259.1">
    <property type="nucleotide sequence ID" value="NZ_CP031699.1"/>
</dbReference>
<evidence type="ECO:0000259" key="1">
    <source>
        <dbReference type="SMART" id="SM00778"/>
    </source>
</evidence>
<dbReference type="GO" id="GO:0008270">
    <property type="term" value="F:zinc ion binding"/>
    <property type="evidence" value="ECO:0007669"/>
    <property type="project" value="InterPro"/>
</dbReference>
<dbReference type="GO" id="GO:0004386">
    <property type="term" value="F:helicase activity"/>
    <property type="evidence" value="ECO:0007669"/>
    <property type="project" value="InterPro"/>
</dbReference>
<dbReference type="AlphaFoldDB" id="A0A5P3MRU1"/>